<accession>A0A6J7M4L4</accession>
<evidence type="ECO:0000313" key="4">
    <source>
        <dbReference type="EMBL" id="CAB5019864.1"/>
    </source>
</evidence>
<dbReference type="EMBL" id="CAFBMM010000031">
    <property type="protein sequence ID" value="CAB4906095.1"/>
    <property type="molecule type" value="Genomic_DNA"/>
</dbReference>
<dbReference type="EMBL" id="CAEZYK010000034">
    <property type="protein sequence ID" value="CAB4722629.1"/>
    <property type="molecule type" value="Genomic_DNA"/>
</dbReference>
<dbReference type="EMBL" id="CAFBOF010000011">
    <property type="protein sequence ID" value="CAB4974452.1"/>
    <property type="molecule type" value="Genomic_DNA"/>
</dbReference>
<organism evidence="3">
    <name type="scientific">freshwater metagenome</name>
    <dbReference type="NCBI Taxonomy" id="449393"/>
    <lineage>
        <taxon>unclassified sequences</taxon>
        <taxon>metagenomes</taxon>
        <taxon>ecological metagenomes</taxon>
    </lineage>
</organism>
<gene>
    <name evidence="1" type="ORF">UFOPK2683_00746</name>
    <name evidence="2" type="ORF">UFOPK3605_00772</name>
    <name evidence="3" type="ORF">UFOPK3897_00720</name>
    <name evidence="4" type="ORF">UFOPK4121_00583</name>
</gene>
<dbReference type="EMBL" id="CAFBPQ010000012">
    <property type="protein sequence ID" value="CAB5019864.1"/>
    <property type="molecule type" value="Genomic_DNA"/>
</dbReference>
<evidence type="ECO:0000313" key="3">
    <source>
        <dbReference type="EMBL" id="CAB4974452.1"/>
    </source>
</evidence>
<sequence>MKMDESFHINLKSELQNQVDGPIQNCGVFMSKGSFSQAQYKNAMTDGIKMVSGLWRKKKGGDLTGTSTGKAVMGLDNHQSVLVITSTTLYAFDSQTSMTRDFKLGPELGHWPLSEITVNAKSKKMGGQGMLQVNLEILHPPTGGGGNLETVVYENTEDPTAACYKALASLS</sequence>
<name>A0A6J7M4L4_9ZZZZ</name>
<reference evidence="3" key="1">
    <citation type="submission" date="2020-05" db="EMBL/GenBank/DDBJ databases">
        <authorList>
            <person name="Chiriac C."/>
            <person name="Salcher M."/>
            <person name="Ghai R."/>
            <person name="Kavagutti S V."/>
        </authorList>
    </citation>
    <scope>NUCLEOTIDE SEQUENCE</scope>
</reference>
<evidence type="ECO:0000313" key="1">
    <source>
        <dbReference type="EMBL" id="CAB4722629.1"/>
    </source>
</evidence>
<protein>
    <submittedName>
        <fullName evidence="3">Unannotated protein</fullName>
    </submittedName>
</protein>
<proteinExistence type="predicted"/>
<evidence type="ECO:0000313" key="2">
    <source>
        <dbReference type="EMBL" id="CAB4906095.1"/>
    </source>
</evidence>
<dbReference type="AlphaFoldDB" id="A0A6J7M4L4"/>